<keyword evidence="10" id="KW-1185">Reference proteome</keyword>
<feature type="binding site" evidence="6">
    <location>
        <position position="221"/>
    </location>
    <ligand>
        <name>chlorophyll a</name>
        <dbReference type="ChEBI" id="CHEBI:58416"/>
        <label>1</label>
    </ligand>
</feature>
<comment type="similarity">
    <text evidence="7">Belongs to the light-harvesting chlorophyll a/b-binding (LHC) protein family.</text>
</comment>
<feature type="binding site" description="axial binding residue" evidence="6">
    <location>
        <position position="189"/>
    </location>
    <ligand>
        <name>chlorophyll b</name>
        <dbReference type="ChEBI" id="CHEBI:61721"/>
        <label>1</label>
    </ligand>
    <ligandPart>
        <name>Mg</name>
        <dbReference type="ChEBI" id="CHEBI:25107"/>
    </ligandPart>
</feature>
<dbReference type="GO" id="GO:0009535">
    <property type="term" value="C:chloroplast thylakoid membrane"/>
    <property type="evidence" value="ECO:0007669"/>
    <property type="project" value="UniProtKB-SubCell"/>
</dbReference>
<dbReference type="GO" id="GO:0009765">
    <property type="term" value="P:photosynthesis, light harvesting"/>
    <property type="evidence" value="ECO:0007669"/>
    <property type="project" value="InterPro"/>
</dbReference>
<evidence type="ECO:0000313" key="8">
    <source>
        <dbReference type="EMBL" id="KAK3281794.1"/>
    </source>
</evidence>
<dbReference type="EMBL" id="LGRX02000385">
    <property type="protein sequence ID" value="KAK3288723.1"/>
    <property type="molecule type" value="Genomic_DNA"/>
</dbReference>
<feature type="binding site" evidence="6">
    <location>
        <position position="223"/>
    </location>
    <ligand>
        <name>chlorophyll a</name>
        <dbReference type="ChEBI" id="CHEBI:58416"/>
        <label>1</label>
    </ligand>
</feature>
<keyword evidence="2 7" id="KW-0150">Chloroplast</keyword>
<keyword evidence="5 7" id="KW-0157">Chromophore</keyword>
<dbReference type="Proteomes" id="UP001190700">
    <property type="component" value="Unassembled WGS sequence"/>
</dbReference>
<feature type="binding site" description="axial binding residue" evidence="6">
    <location>
        <position position="109"/>
    </location>
    <ligand>
        <name>chlorophyll b</name>
        <dbReference type="ChEBI" id="CHEBI:61721"/>
        <label>1</label>
    </ligand>
    <ligandPart>
        <name>Mg</name>
        <dbReference type="ChEBI" id="CHEBI:25107"/>
    </ligandPart>
</feature>
<dbReference type="EMBL" id="LGRX02003699">
    <property type="protein sequence ID" value="KAK3281794.1"/>
    <property type="molecule type" value="Genomic_DNA"/>
</dbReference>
<protein>
    <recommendedName>
        <fullName evidence="7">Chlorophyll a-b binding protein, chloroplastic</fullName>
    </recommendedName>
</protein>
<keyword evidence="4 7" id="KW-0934">Plastid</keyword>
<comment type="caution">
    <text evidence="8">The sequence shown here is derived from an EMBL/GenBank/DDBJ whole genome shotgun (WGS) entry which is preliminary data.</text>
</comment>
<sequence>MASQTVRVSAQVVKASASCTTGSATVARAVPTQSKFMAGARLAQSASAARSGRTALSVVARDAAWAPGSEAPEWLDGSMAGDFGFDPLGLAKDPDNLVWYRQAEIVHARFAMLGVAGCVFPDIAAKAGISWAGAGVDWYDAATFDYFAPTAAIWTTQVIMMGYAETRRWLDIKNPGSVNQDPVFSSNSLPEGVVGYPGGIFDPFGWASKDMSSLQLKEIKNGRLAMIAMMGIYTQHAVVGGTPVENWAAHVASPWDTTILTNMSDLFVWDWVSPSSTISTVAPFS</sequence>
<evidence type="ECO:0000313" key="10">
    <source>
        <dbReference type="Proteomes" id="UP001190700"/>
    </source>
</evidence>
<dbReference type="InterPro" id="IPR022796">
    <property type="entry name" value="Chloroa_b-bind"/>
</dbReference>
<keyword evidence="1 6" id="KW-0148">Chlorophyll</keyword>
<feature type="binding site" evidence="6">
    <location>
        <position position="107"/>
    </location>
    <ligand>
        <name>chlorophyll b</name>
        <dbReference type="ChEBI" id="CHEBI:61721"/>
        <label>2</label>
    </ligand>
</feature>
<accession>A0AAE0LEG4</accession>
<reference evidence="8" key="2">
    <citation type="submission" date="2023-06" db="EMBL/GenBank/DDBJ databases">
        <title>Long-read-based genome assembly of the green algal bacterivore Cymbomonas tetramitiformis.</title>
        <authorList>
            <person name="Gyaltshen Y."/>
            <person name="Rozenberg A."/>
            <person name="Paasch A."/>
            <person name="Burns J.A."/>
            <person name="Warring S."/>
            <person name="Larson R."/>
            <person name="Maurer-Alcala X."/>
            <person name="Dacks J."/>
            <person name="Kim E."/>
        </authorList>
    </citation>
    <scope>NUCLEOTIDE SEQUENCE</scope>
    <source>
        <strain evidence="8">PLY_AMNH</strain>
    </source>
</reference>
<keyword evidence="7" id="KW-0793">Thylakoid</keyword>
<evidence type="ECO:0000256" key="5">
    <source>
        <dbReference type="ARBA" id="ARBA00022991"/>
    </source>
</evidence>
<evidence type="ECO:0000313" key="9">
    <source>
        <dbReference type="EMBL" id="KAK3288723.1"/>
    </source>
</evidence>
<feature type="binding site" evidence="6">
    <location>
        <position position="218"/>
    </location>
    <ligand>
        <name>chlorophyll a</name>
        <dbReference type="ChEBI" id="CHEBI:58416"/>
        <label>1</label>
    </ligand>
</feature>
<organism evidence="8 10">
    <name type="scientific">Cymbomonas tetramitiformis</name>
    <dbReference type="NCBI Taxonomy" id="36881"/>
    <lineage>
        <taxon>Eukaryota</taxon>
        <taxon>Viridiplantae</taxon>
        <taxon>Chlorophyta</taxon>
        <taxon>Pyramimonadophyceae</taxon>
        <taxon>Pyramimonadales</taxon>
        <taxon>Pyramimonadaceae</taxon>
        <taxon>Cymbomonas</taxon>
    </lineage>
</organism>
<feature type="binding site" evidence="6">
    <location>
        <position position="104"/>
    </location>
    <ligand>
        <name>chlorophyll a</name>
        <dbReference type="ChEBI" id="CHEBI:58416"/>
        <label>1</label>
    </ligand>
</feature>
<proteinExistence type="inferred from homology"/>
<feature type="binding site" evidence="6">
    <location>
        <position position="235"/>
    </location>
    <ligand>
        <name>chlorophyll a</name>
        <dbReference type="ChEBI" id="CHEBI:58416"/>
        <label>1</label>
    </ligand>
</feature>
<feature type="binding site" evidence="6">
    <location>
        <position position="250"/>
    </location>
    <ligand>
        <name>chlorophyll a</name>
        <dbReference type="ChEBI" id="CHEBI:58416"/>
        <label>1</label>
    </ligand>
</feature>
<dbReference type="GO" id="GO:0016168">
    <property type="term" value="F:chlorophyll binding"/>
    <property type="evidence" value="ECO:0007669"/>
    <property type="project" value="UniProtKB-KW"/>
</dbReference>
<name>A0AAE0LEG4_9CHLO</name>
<dbReference type="GO" id="GO:0009522">
    <property type="term" value="C:photosystem I"/>
    <property type="evidence" value="ECO:0007669"/>
    <property type="project" value="UniProtKB-KW"/>
</dbReference>
<feature type="binding site" description="axial binding residue" evidence="6">
    <location>
        <position position="217"/>
    </location>
    <ligand>
        <name>chlorophyll a</name>
        <dbReference type="ChEBI" id="CHEBI:58416"/>
        <label>3</label>
    </ligand>
    <ligandPart>
        <name>Mg</name>
        <dbReference type="ChEBI" id="CHEBI:25107"/>
    </ligandPart>
</feature>
<keyword evidence="7" id="KW-0603">Photosystem I</keyword>
<comment type="function">
    <text evidence="7">The light-harvesting complex (LHC) functions as a light receptor, it captures and delivers excitation energy to photosystems with which it is closely associated.</text>
</comment>
<evidence type="ECO:0000256" key="1">
    <source>
        <dbReference type="ARBA" id="ARBA00022494"/>
    </source>
</evidence>
<evidence type="ECO:0000256" key="2">
    <source>
        <dbReference type="ARBA" id="ARBA00022528"/>
    </source>
</evidence>
<keyword evidence="7" id="KW-0604">Photosystem II</keyword>
<dbReference type="Pfam" id="PF00504">
    <property type="entry name" value="Chloroa_b-bind"/>
    <property type="match status" value="1"/>
</dbReference>
<dbReference type="AlphaFoldDB" id="A0AAE0LEG4"/>
<dbReference type="SUPFAM" id="SSF103511">
    <property type="entry name" value="Chlorophyll a-b binding protein"/>
    <property type="match status" value="1"/>
</dbReference>
<dbReference type="Gene3D" id="1.10.3460.10">
    <property type="entry name" value="Chlorophyll a/b binding protein domain"/>
    <property type="match status" value="1"/>
</dbReference>
<dbReference type="PANTHER" id="PTHR21649">
    <property type="entry name" value="CHLOROPHYLL A/B BINDING PROTEIN"/>
    <property type="match status" value="1"/>
</dbReference>
<evidence type="ECO:0000256" key="7">
    <source>
        <dbReference type="RuleBase" id="RU363080"/>
    </source>
</evidence>
<comment type="subcellular location">
    <subcellularLocation>
        <location evidence="7">Plastid</location>
        <location evidence="7">Chloroplast thylakoid membrane</location>
    </subcellularLocation>
</comment>
<evidence type="ECO:0000256" key="4">
    <source>
        <dbReference type="ARBA" id="ARBA00022640"/>
    </source>
</evidence>
<dbReference type="GO" id="GO:0009523">
    <property type="term" value="C:photosystem II"/>
    <property type="evidence" value="ECO:0007669"/>
    <property type="project" value="UniProtKB-KW"/>
</dbReference>
<dbReference type="InterPro" id="IPR001344">
    <property type="entry name" value="Chloro_AB-bd_pln"/>
</dbReference>
<reference evidence="8 10" key="1">
    <citation type="journal article" date="2015" name="Genome Biol. Evol.">
        <title>Comparative Genomics of a Bacterivorous Green Alga Reveals Evolutionary Causalities and Consequences of Phago-Mixotrophic Mode of Nutrition.</title>
        <authorList>
            <person name="Burns J.A."/>
            <person name="Paasch A."/>
            <person name="Narechania A."/>
            <person name="Kim E."/>
        </authorList>
    </citation>
    <scope>NUCLEOTIDE SEQUENCE [LARGE SCALE GENOMIC DNA]</scope>
    <source>
        <strain evidence="8">PLY_AMNH</strain>
    </source>
</reference>
<evidence type="ECO:0000256" key="6">
    <source>
        <dbReference type="PIRSR" id="PIRSR601344-1"/>
    </source>
</evidence>
<evidence type="ECO:0000256" key="3">
    <source>
        <dbReference type="ARBA" id="ARBA00022531"/>
    </source>
</evidence>
<gene>
    <name evidence="8" type="ORF">CYMTET_10440</name>
    <name evidence="9" type="ORF">CYMTET_3810</name>
</gene>
<keyword evidence="3 7" id="KW-0602">Photosynthesis</keyword>